<comment type="function">
    <text evidence="1">Catalyzes the reduction of fatty acyl-CoA to fatty alcohols.</text>
</comment>
<gene>
    <name evidence="3" type="ORF">BJX67DRAFT_377489</name>
</gene>
<sequence>MADQTDWYRDQTVFLAGGTGYLGACLLYKLTLQAPTRRVFVLCRKSVQHAIAKLEELMPEQSDEVLDTGKVHFVVGNLDCRDRGMKPADLQCLREQVTVAIQAATEASIIANLLQVVQTNCLASLSLLETICSFPFLRTLLCISSAFVNIFVPDMLIKEETGTSLLSKRFPNPYIFSKYLAERATLDQTDTLPFTLPVVRPSLICPAILHPYPSYGVDKVTLVYSGLQMIASSEYGIERLGRELPPGSYIDELPVDLVANICIVHLAKRTDRSPLIPSFFFFCKKLIPMLVEAAVVHSYRTYRRRRGWSAEWIAMVGRALGYTWVSACPMLRHPAYYLVLRAVGSENHPSLYWTIP</sequence>
<evidence type="ECO:0000313" key="3">
    <source>
        <dbReference type="EMBL" id="KAL2871755.1"/>
    </source>
</evidence>
<keyword evidence="4" id="KW-1185">Reference proteome</keyword>
<comment type="caution">
    <text evidence="3">The sequence shown here is derived from an EMBL/GenBank/DDBJ whole genome shotgun (WGS) entry which is preliminary data.</text>
</comment>
<accession>A0ABR4M564</accession>
<dbReference type="InterPro" id="IPR026055">
    <property type="entry name" value="FAR"/>
</dbReference>
<dbReference type="InterPro" id="IPR036291">
    <property type="entry name" value="NAD(P)-bd_dom_sf"/>
</dbReference>
<keyword evidence="1" id="KW-0521">NADP</keyword>
<keyword evidence="1" id="KW-0443">Lipid metabolism</keyword>
<name>A0ABR4M564_9EURO</name>
<comment type="similarity">
    <text evidence="1">Belongs to the fatty acyl-CoA reductase family.</text>
</comment>
<keyword evidence="1" id="KW-0444">Lipid biosynthesis</keyword>
<dbReference type="Pfam" id="PF07993">
    <property type="entry name" value="NAD_binding_4"/>
    <property type="match status" value="1"/>
</dbReference>
<protein>
    <recommendedName>
        <fullName evidence="1">Fatty acyl-CoA reductase</fullName>
        <ecNumber evidence="1">1.2.1.84</ecNumber>
    </recommendedName>
</protein>
<dbReference type="PANTHER" id="PTHR11011:SF45">
    <property type="entry name" value="FATTY ACYL-COA REDUCTASE CG8306-RELATED"/>
    <property type="match status" value="1"/>
</dbReference>
<dbReference type="SUPFAM" id="SSF51735">
    <property type="entry name" value="NAD(P)-binding Rossmann-fold domains"/>
    <property type="match status" value="1"/>
</dbReference>
<dbReference type="InterPro" id="IPR013120">
    <property type="entry name" value="FAR_NAD-bd"/>
</dbReference>
<comment type="catalytic activity">
    <reaction evidence="1">
        <text>a long-chain fatty acyl-CoA + 2 NADPH + 2 H(+) = a long-chain primary fatty alcohol + 2 NADP(+) + CoA</text>
        <dbReference type="Rhea" id="RHEA:52716"/>
        <dbReference type="ChEBI" id="CHEBI:15378"/>
        <dbReference type="ChEBI" id="CHEBI:57287"/>
        <dbReference type="ChEBI" id="CHEBI:57783"/>
        <dbReference type="ChEBI" id="CHEBI:58349"/>
        <dbReference type="ChEBI" id="CHEBI:77396"/>
        <dbReference type="ChEBI" id="CHEBI:83139"/>
        <dbReference type="EC" id="1.2.1.84"/>
    </reaction>
</comment>
<evidence type="ECO:0000259" key="2">
    <source>
        <dbReference type="Pfam" id="PF07993"/>
    </source>
</evidence>
<evidence type="ECO:0000313" key="4">
    <source>
        <dbReference type="Proteomes" id="UP001610432"/>
    </source>
</evidence>
<feature type="domain" description="Thioester reductase (TE)" evidence="2">
    <location>
        <begin position="15"/>
        <end position="261"/>
    </location>
</feature>
<dbReference type="EC" id="1.2.1.84" evidence="1"/>
<proteinExistence type="inferred from homology"/>
<reference evidence="3 4" key="1">
    <citation type="submission" date="2024-07" db="EMBL/GenBank/DDBJ databases">
        <title>Section-level genome sequencing and comparative genomics of Aspergillus sections Usti and Cavernicolus.</title>
        <authorList>
            <consortium name="Lawrence Berkeley National Laboratory"/>
            <person name="Nybo J.L."/>
            <person name="Vesth T.C."/>
            <person name="Theobald S."/>
            <person name="Frisvad J.C."/>
            <person name="Larsen T.O."/>
            <person name="Kjaerboelling I."/>
            <person name="Rothschild-Mancinelli K."/>
            <person name="Lyhne E.K."/>
            <person name="Kogle M.E."/>
            <person name="Barry K."/>
            <person name="Clum A."/>
            <person name="Na H."/>
            <person name="Ledsgaard L."/>
            <person name="Lin J."/>
            <person name="Lipzen A."/>
            <person name="Kuo A."/>
            <person name="Riley R."/>
            <person name="Mondo S."/>
            <person name="Labutti K."/>
            <person name="Haridas S."/>
            <person name="Pangalinan J."/>
            <person name="Salamov A.A."/>
            <person name="Simmons B.A."/>
            <person name="Magnuson J.K."/>
            <person name="Chen J."/>
            <person name="Drula E."/>
            <person name="Henrissat B."/>
            <person name="Wiebenga A."/>
            <person name="Lubbers R.J."/>
            <person name="Gomes A.C."/>
            <person name="Macurrencykelacurrency M.R."/>
            <person name="Stajich J."/>
            <person name="Grigoriev I.V."/>
            <person name="Mortensen U.H."/>
            <person name="De Vries R.P."/>
            <person name="Baker S.E."/>
            <person name="Andersen M.R."/>
        </authorList>
    </citation>
    <scope>NUCLEOTIDE SEQUENCE [LARGE SCALE GENOMIC DNA]</scope>
    <source>
        <strain evidence="3 4">CBS 449.75</strain>
    </source>
</reference>
<dbReference type="Proteomes" id="UP001610432">
    <property type="component" value="Unassembled WGS sequence"/>
</dbReference>
<dbReference type="PANTHER" id="PTHR11011">
    <property type="entry name" value="MALE STERILITY PROTEIN 2-RELATED"/>
    <property type="match status" value="1"/>
</dbReference>
<dbReference type="RefSeq" id="XP_070890734.1">
    <property type="nucleotide sequence ID" value="XM_071032121.1"/>
</dbReference>
<dbReference type="EMBL" id="JBFXLQ010000003">
    <property type="protein sequence ID" value="KAL2871755.1"/>
    <property type="molecule type" value="Genomic_DNA"/>
</dbReference>
<keyword evidence="1" id="KW-0560">Oxidoreductase</keyword>
<evidence type="ECO:0000256" key="1">
    <source>
        <dbReference type="RuleBase" id="RU363097"/>
    </source>
</evidence>
<dbReference type="Gene3D" id="3.40.50.720">
    <property type="entry name" value="NAD(P)-binding Rossmann-like Domain"/>
    <property type="match status" value="1"/>
</dbReference>
<organism evidence="3 4">
    <name type="scientific">Aspergillus lucknowensis</name>
    <dbReference type="NCBI Taxonomy" id="176173"/>
    <lineage>
        <taxon>Eukaryota</taxon>
        <taxon>Fungi</taxon>
        <taxon>Dikarya</taxon>
        <taxon>Ascomycota</taxon>
        <taxon>Pezizomycotina</taxon>
        <taxon>Eurotiomycetes</taxon>
        <taxon>Eurotiomycetidae</taxon>
        <taxon>Eurotiales</taxon>
        <taxon>Aspergillaceae</taxon>
        <taxon>Aspergillus</taxon>
        <taxon>Aspergillus subgen. Nidulantes</taxon>
    </lineage>
</organism>
<dbReference type="GeneID" id="98147193"/>